<sequence length="94" mass="10513">MAPSRNLSPAEKPYTDVGMNSTITDQRDQTENPTCSAATDQIRLRRAMNLLPASHATESSGSQSEIWWERPILTPIVIDVLDHARNPLLPGRFR</sequence>
<dbReference type="Proteomes" id="UP000044938">
    <property type="component" value="Unassembled WGS sequence"/>
</dbReference>
<dbReference type="Proteomes" id="UP000046680">
    <property type="component" value="Unassembled WGS sequence"/>
</dbReference>
<dbReference type="Proteomes" id="UP000039021">
    <property type="component" value="Unassembled WGS sequence"/>
</dbReference>
<dbReference type="EMBL" id="CNFT01001201">
    <property type="protein sequence ID" value="CKS99751.1"/>
    <property type="molecule type" value="Genomic_DNA"/>
</dbReference>
<evidence type="ECO:0000313" key="4">
    <source>
        <dbReference type="EMBL" id="COV55536.1"/>
    </source>
</evidence>
<evidence type="ECO:0000313" key="11">
    <source>
        <dbReference type="Proteomes" id="UP000050164"/>
    </source>
</evidence>
<reference evidence="7 8" key="1">
    <citation type="submission" date="2015-03" db="EMBL/GenBank/DDBJ databases">
        <authorList>
            <consortium name="Pathogen Informatics"/>
        </authorList>
    </citation>
    <scope>NUCLEOTIDE SEQUENCE [LARGE SCALE GENOMIC DNA]</scope>
    <source>
        <strain evidence="3 11">Bir 185</strain>
        <strain evidence="2 10">C09601061</strain>
        <strain evidence="7">K00500041</strain>
        <strain evidence="5 9">M09401471</strain>
        <strain evidence="8">N09902308</strain>
    </source>
</reference>
<dbReference type="Proteomes" id="UP000050164">
    <property type="component" value="Unassembled WGS sequence"/>
</dbReference>
<evidence type="ECO:0000313" key="9">
    <source>
        <dbReference type="Proteomes" id="UP000044938"/>
    </source>
</evidence>
<reference evidence="4" key="2">
    <citation type="submission" date="2015-03" db="EMBL/GenBank/DDBJ databases">
        <authorList>
            <person name="Murphy D."/>
        </authorList>
    </citation>
    <scope>NUCLEOTIDE SEQUENCE [LARGE SCALE GENOMIC DNA]</scope>
    <source>
        <strain evidence="4">K00500041</strain>
    </source>
</reference>
<protein>
    <submittedName>
        <fullName evidence="4">Uncharacterized protein</fullName>
    </submittedName>
</protein>
<name>A0A0U0SPM5_MYCTX</name>
<dbReference type="AlphaFoldDB" id="A0A0U0SPM5"/>
<feature type="region of interest" description="Disordered" evidence="1">
    <location>
        <begin position="1"/>
        <end position="36"/>
    </location>
</feature>
<reference evidence="6" key="3">
    <citation type="submission" date="2015-03" db="EMBL/GenBank/DDBJ databases">
        <authorList>
            <consortium name="Pathogen Informatics"/>
            <person name="Murphy D."/>
        </authorList>
    </citation>
    <scope>NUCLEOTIDE SEQUENCE</scope>
    <source>
        <strain evidence="6">N09902308</strain>
    </source>
</reference>
<gene>
    <name evidence="2" type="ORF">ERS007657_01252</name>
    <name evidence="4" type="ORF">ERS007703_01618</name>
    <name evidence="5" type="ORF">ERS007720_03583</name>
    <name evidence="6" type="ORF">ERS007739_03467</name>
    <name evidence="3" type="ORF">ERS027659_03832</name>
</gene>
<dbReference type="EMBL" id="CSAE01000143">
    <property type="protein sequence ID" value="COV55536.1"/>
    <property type="molecule type" value="Genomic_DNA"/>
</dbReference>
<accession>A0A0U0SPM5</accession>
<evidence type="ECO:0000313" key="3">
    <source>
        <dbReference type="EMBL" id="CKS99751.1"/>
    </source>
</evidence>
<evidence type="ECO:0000313" key="8">
    <source>
        <dbReference type="Proteomes" id="UP000039021"/>
    </source>
</evidence>
<evidence type="ECO:0000256" key="1">
    <source>
        <dbReference type="SAM" id="MobiDB-lite"/>
    </source>
</evidence>
<dbReference type="EMBL" id="CSAJ01000594">
    <property type="protein sequence ID" value="COW93362.1"/>
    <property type="molecule type" value="Genomic_DNA"/>
</dbReference>
<evidence type="ECO:0000313" key="6">
    <source>
        <dbReference type="EMBL" id="COZ17196.1"/>
    </source>
</evidence>
<dbReference type="Proteomes" id="UP000038802">
    <property type="component" value="Unassembled WGS sequence"/>
</dbReference>
<dbReference type="EMBL" id="CSBK01001811">
    <property type="protein sequence ID" value="COZ17196.1"/>
    <property type="molecule type" value="Genomic_DNA"/>
</dbReference>
<evidence type="ECO:0000313" key="7">
    <source>
        <dbReference type="Proteomes" id="UP000038802"/>
    </source>
</evidence>
<dbReference type="EMBL" id="CGCX01000365">
    <property type="protein sequence ID" value="CFR74148.1"/>
    <property type="molecule type" value="Genomic_DNA"/>
</dbReference>
<proteinExistence type="predicted"/>
<organism evidence="4 7">
    <name type="scientific">Mycobacterium tuberculosis</name>
    <dbReference type="NCBI Taxonomy" id="1773"/>
    <lineage>
        <taxon>Bacteria</taxon>
        <taxon>Bacillati</taxon>
        <taxon>Actinomycetota</taxon>
        <taxon>Actinomycetes</taxon>
        <taxon>Mycobacteriales</taxon>
        <taxon>Mycobacteriaceae</taxon>
        <taxon>Mycobacterium</taxon>
        <taxon>Mycobacterium tuberculosis complex</taxon>
    </lineage>
</organism>
<evidence type="ECO:0000313" key="2">
    <source>
        <dbReference type="EMBL" id="CFR74148.1"/>
    </source>
</evidence>
<evidence type="ECO:0000313" key="5">
    <source>
        <dbReference type="EMBL" id="COW93362.1"/>
    </source>
</evidence>
<evidence type="ECO:0000313" key="10">
    <source>
        <dbReference type="Proteomes" id="UP000046680"/>
    </source>
</evidence>